<dbReference type="EMBL" id="JYDP01007516">
    <property type="protein sequence ID" value="KRY67020.1"/>
    <property type="molecule type" value="Genomic_DNA"/>
</dbReference>
<sequence>MSFASVGTVRYCFLVVSSVYQTLLTLELYIFSYFGWLSLKYRFYGIGR</sequence>
<reference evidence="2 3" key="1">
    <citation type="submission" date="2015-01" db="EMBL/GenBank/DDBJ databases">
        <title>Evolution of Trichinella species and genotypes.</title>
        <authorList>
            <person name="Korhonen P.K."/>
            <person name="Edoardo P."/>
            <person name="Giuseppe L.R."/>
            <person name="Gasser R.B."/>
        </authorList>
    </citation>
    <scope>NUCLEOTIDE SEQUENCE [LARGE SCALE GENOMIC DNA]</scope>
    <source>
        <strain evidence="2">ISS1029</strain>
    </source>
</reference>
<feature type="transmembrane region" description="Helical" evidence="1">
    <location>
        <begin position="20"/>
        <end position="39"/>
    </location>
</feature>
<gene>
    <name evidence="2" type="ORF">T11_4011</name>
</gene>
<keyword evidence="1" id="KW-1133">Transmembrane helix</keyword>
<dbReference type="Proteomes" id="UP000055024">
    <property type="component" value="Unassembled WGS sequence"/>
</dbReference>
<evidence type="ECO:0000256" key="1">
    <source>
        <dbReference type="SAM" id="Phobius"/>
    </source>
</evidence>
<keyword evidence="3" id="KW-1185">Reference proteome</keyword>
<organism evidence="2 3">
    <name type="scientific">Trichinella zimbabwensis</name>
    <dbReference type="NCBI Taxonomy" id="268475"/>
    <lineage>
        <taxon>Eukaryota</taxon>
        <taxon>Metazoa</taxon>
        <taxon>Ecdysozoa</taxon>
        <taxon>Nematoda</taxon>
        <taxon>Enoplea</taxon>
        <taxon>Dorylaimia</taxon>
        <taxon>Trichinellida</taxon>
        <taxon>Trichinellidae</taxon>
        <taxon>Trichinella</taxon>
    </lineage>
</organism>
<protein>
    <submittedName>
        <fullName evidence="2">Uncharacterized protein</fullName>
    </submittedName>
</protein>
<keyword evidence="1" id="KW-0472">Membrane</keyword>
<dbReference type="AlphaFoldDB" id="A0A0V1DZU8"/>
<comment type="caution">
    <text evidence="2">The sequence shown here is derived from an EMBL/GenBank/DDBJ whole genome shotgun (WGS) entry which is preliminary data.</text>
</comment>
<evidence type="ECO:0000313" key="2">
    <source>
        <dbReference type="EMBL" id="KRY67020.1"/>
    </source>
</evidence>
<evidence type="ECO:0000313" key="3">
    <source>
        <dbReference type="Proteomes" id="UP000055024"/>
    </source>
</evidence>
<proteinExistence type="predicted"/>
<name>A0A0V1DZU8_9BILA</name>
<accession>A0A0V1DZU8</accession>
<keyword evidence="1" id="KW-0812">Transmembrane</keyword>